<feature type="chain" id="PRO_5004058325" evidence="1">
    <location>
        <begin position="25"/>
        <end position="417"/>
    </location>
</feature>
<dbReference type="AlphaFoldDB" id="M4TBI6"/>
<keyword evidence="1" id="KW-0732">Signal</keyword>
<feature type="signal peptide" evidence="1">
    <location>
        <begin position="1"/>
        <end position="24"/>
    </location>
</feature>
<sequence length="417" mass="44399">MMILTDLNLAGSLLFWFKSMKATATDSTNIKSPCQEIAFNRKRAAKLESRVATEQQRRHKLYDEASAFHLAGCQQSDNSAKTAYELLASIAIARSNKVAAELGRKAKPLLTAAKTLRKPADQLEAALSWKTPGSFTLTHSEGTQDANLLSATSGKSCDVVITATAENAHGCGTQVKDERQIDEDVNNIATLSSYKTTPDTAFAISGLKATMGAKGAISGITTTASQDKKACGNTGDNNTPVTAVTVGFRLATPTQGVAWKTTTTNAIKQGTDGKTCEKDTTPEKHAFVSRKSAAFAICNARTITISMSQLLSDQKLNQLQNDADVKTAAILVSSGQSETAPSDEAQRSAVKAILGEGEETVHKKYLKGLEDNKMDFKIGTKAVKTGVISASTSSDFALAMGICLGDQYRKEKAQKKV</sequence>
<proteinExistence type="predicted"/>
<reference evidence="2" key="1">
    <citation type="submission" date="2013-02" db="EMBL/GenBank/DDBJ databases">
        <authorList>
            <person name="Cross G.A.M."/>
            <person name="Kim H.-S."/>
            <person name="Wickstead B."/>
        </authorList>
    </citation>
    <scope>NUCLEOTIDE SEQUENCE</scope>
    <source>
        <strain evidence="2">Lister 427</strain>
    </source>
</reference>
<organism evidence="2">
    <name type="scientific">Trypanosoma brucei</name>
    <dbReference type="NCBI Taxonomy" id="5691"/>
    <lineage>
        <taxon>Eukaryota</taxon>
        <taxon>Discoba</taxon>
        <taxon>Euglenozoa</taxon>
        <taxon>Kinetoplastea</taxon>
        <taxon>Metakinetoplastina</taxon>
        <taxon>Trypanosomatida</taxon>
        <taxon>Trypanosomatidae</taxon>
        <taxon>Trypanosoma</taxon>
    </lineage>
</organism>
<dbReference type="VEuPathDB" id="TriTrypDB:Tb427_000171100"/>
<evidence type="ECO:0000256" key="1">
    <source>
        <dbReference type="SAM" id="SignalP"/>
    </source>
</evidence>
<accession>M4TBI6</accession>
<dbReference type="VEuPathDB" id="TriTrypDB:Tb927.6.5450"/>
<name>M4TBI6_9TRYP</name>
<protein>
    <submittedName>
        <fullName evidence="2">Variant surface glycoprotein 1388</fullName>
    </submittedName>
</protein>
<evidence type="ECO:0000313" key="2">
    <source>
        <dbReference type="EMBL" id="AGH60320.1"/>
    </source>
</evidence>
<dbReference type="SUPFAM" id="SSF58087">
    <property type="entry name" value="Variant surface glycoprotein (N-terminal domain)"/>
    <property type="match status" value="1"/>
</dbReference>
<dbReference type="EMBL" id="KC612889">
    <property type="protein sequence ID" value="AGH60320.1"/>
    <property type="molecule type" value="Genomic_DNA"/>
</dbReference>
<reference evidence="2" key="2">
    <citation type="journal article" date="2014" name="Mol. Biochem. Parasitol.">
        <title>Capturing the variant surface glycoprotein repertoire (the VSGnome) of Trypanosoma brucei Lister 427.</title>
        <authorList>
            <person name="Cross G.A."/>
            <person name="Kim H.S."/>
            <person name="Wickstead B."/>
        </authorList>
    </citation>
    <scope>NUCLEOTIDE SEQUENCE</scope>
    <source>
        <strain evidence="2">Lister 427</strain>
    </source>
</reference>